<keyword evidence="4" id="KW-1185">Reference proteome</keyword>
<dbReference type="InterPro" id="IPR011604">
    <property type="entry name" value="PDDEXK-like_dom_sf"/>
</dbReference>
<feature type="region of interest" description="Disordered" evidence="1">
    <location>
        <begin position="235"/>
        <end position="254"/>
    </location>
</feature>
<dbReference type="Pfam" id="PF09588">
    <property type="entry name" value="YqaJ"/>
    <property type="match status" value="1"/>
</dbReference>
<dbReference type="CDD" id="cd22343">
    <property type="entry name" value="PDDEXK_lambda_exonuclease-like"/>
    <property type="match status" value="1"/>
</dbReference>
<dbReference type="GeneID" id="8244583"/>
<dbReference type="InParanoid" id="C1E8Q7"/>
<dbReference type="PANTHER" id="PTHR46609">
    <property type="entry name" value="EXONUCLEASE, PHAGE-TYPE/RECB, C-TERMINAL DOMAIN-CONTAINING PROTEIN"/>
    <property type="match status" value="1"/>
</dbReference>
<evidence type="ECO:0000313" key="3">
    <source>
        <dbReference type="EMBL" id="ACO64554.1"/>
    </source>
</evidence>
<dbReference type="Gene3D" id="3.90.320.10">
    <property type="match status" value="1"/>
</dbReference>
<dbReference type="InterPro" id="IPR019080">
    <property type="entry name" value="YqaJ_viral_recombinase"/>
</dbReference>
<dbReference type="RefSeq" id="XP_002503296.1">
    <property type="nucleotide sequence ID" value="XM_002503250.1"/>
</dbReference>
<dbReference type="AlphaFoldDB" id="C1E8Q7"/>
<sequence length="254" mass="28285">MSLEGETQGSDKWLALRSSRLTASAFSNACGFWRGGRNELWEEKLGLAEPFAGNEATEWGSGKEDEAVAAYKNLTGADVSHMLFRVLSPDEAELWLGASPDGLIAAPGAADVDPATGVPPGVLEIKCPWNKGDPVGAKPYPRAPWYYVPQVQGLMAVFDRQWCDLFCYTVEHGSAIYRVERDPEYWAMMYRALSDFWWQHVVPGKHAIAAGEDPERFRPSETHALTDELKRRSREISNAAQMRRYTARDTRGSG</sequence>
<dbReference type="SUPFAM" id="SSF52980">
    <property type="entry name" value="Restriction endonuclease-like"/>
    <property type="match status" value="1"/>
</dbReference>
<protein>
    <recommendedName>
        <fullName evidence="2">YqaJ viral recombinase domain-containing protein</fullName>
    </recommendedName>
</protein>
<dbReference type="KEGG" id="mis:MICPUN_83134"/>
<dbReference type="eggNOG" id="ENOG502R7B6">
    <property type="taxonomic scope" value="Eukaryota"/>
</dbReference>
<proteinExistence type="predicted"/>
<dbReference type="EMBL" id="CP001327">
    <property type="protein sequence ID" value="ACO64554.1"/>
    <property type="molecule type" value="Genomic_DNA"/>
</dbReference>
<organism evidence="3 4">
    <name type="scientific">Micromonas commoda (strain RCC299 / NOUM17 / CCMP2709)</name>
    <name type="common">Picoplanktonic green alga</name>
    <dbReference type="NCBI Taxonomy" id="296587"/>
    <lineage>
        <taxon>Eukaryota</taxon>
        <taxon>Viridiplantae</taxon>
        <taxon>Chlorophyta</taxon>
        <taxon>Mamiellophyceae</taxon>
        <taxon>Mamiellales</taxon>
        <taxon>Mamiellaceae</taxon>
        <taxon>Micromonas</taxon>
    </lineage>
</organism>
<reference evidence="3 4" key="1">
    <citation type="journal article" date="2009" name="Science">
        <title>Green evolution and dynamic adaptations revealed by genomes of the marine picoeukaryotes Micromonas.</title>
        <authorList>
            <person name="Worden A.Z."/>
            <person name="Lee J.H."/>
            <person name="Mock T."/>
            <person name="Rouze P."/>
            <person name="Simmons M.P."/>
            <person name="Aerts A.L."/>
            <person name="Allen A.E."/>
            <person name="Cuvelier M.L."/>
            <person name="Derelle E."/>
            <person name="Everett M.V."/>
            <person name="Foulon E."/>
            <person name="Grimwood J."/>
            <person name="Gundlach H."/>
            <person name="Henrissat B."/>
            <person name="Napoli C."/>
            <person name="McDonald S.M."/>
            <person name="Parker M.S."/>
            <person name="Rombauts S."/>
            <person name="Salamov A."/>
            <person name="Von Dassow P."/>
            <person name="Badger J.H."/>
            <person name="Coutinho P.M."/>
            <person name="Demir E."/>
            <person name="Dubchak I."/>
            <person name="Gentemann C."/>
            <person name="Eikrem W."/>
            <person name="Gready J.E."/>
            <person name="John U."/>
            <person name="Lanier W."/>
            <person name="Lindquist E.A."/>
            <person name="Lucas S."/>
            <person name="Mayer K.F."/>
            <person name="Moreau H."/>
            <person name="Not F."/>
            <person name="Otillar R."/>
            <person name="Panaud O."/>
            <person name="Pangilinan J."/>
            <person name="Paulsen I."/>
            <person name="Piegu B."/>
            <person name="Poliakov A."/>
            <person name="Robbens S."/>
            <person name="Schmutz J."/>
            <person name="Toulza E."/>
            <person name="Wyss T."/>
            <person name="Zelensky A."/>
            <person name="Zhou K."/>
            <person name="Armbrust E.V."/>
            <person name="Bhattacharya D."/>
            <person name="Goodenough U.W."/>
            <person name="Van de Peer Y."/>
            <person name="Grigoriev I.V."/>
        </authorList>
    </citation>
    <scope>NUCLEOTIDE SEQUENCE [LARGE SCALE GENOMIC DNA]</scope>
    <source>
        <strain evidence="4">RCC299 / NOUM17</strain>
    </source>
</reference>
<evidence type="ECO:0000259" key="2">
    <source>
        <dbReference type="Pfam" id="PF09588"/>
    </source>
</evidence>
<accession>C1E8Q7</accession>
<dbReference type="OrthoDB" id="421276at2759"/>
<feature type="domain" description="YqaJ viral recombinase" evidence="2">
    <location>
        <begin position="12"/>
        <end position="157"/>
    </location>
</feature>
<gene>
    <name evidence="3" type="ORF">MICPUN_83134</name>
</gene>
<dbReference type="STRING" id="296587.C1E8Q7"/>
<dbReference type="PANTHER" id="PTHR46609:SF6">
    <property type="entry name" value="EXONUCLEASE, PHAGE-TYPE_RECB, C-TERMINAL DOMAIN-CONTAINING PROTEIN-RELATED"/>
    <property type="match status" value="1"/>
</dbReference>
<dbReference type="InterPro" id="IPR051703">
    <property type="entry name" value="NF-kappa-B_Signaling_Reg"/>
</dbReference>
<dbReference type="FunCoup" id="C1E8Q7">
    <property type="interactions" value="163"/>
</dbReference>
<dbReference type="Proteomes" id="UP000002009">
    <property type="component" value="Chromosome 6"/>
</dbReference>
<name>C1E8Q7_MICCC</name>
<evidence type="ECO:0000256" key="1">
    <source>
        <dbReference type="SAM" id="MobiDB-lite"/>
    </source>
</evidence>
<dbReference type="InterPro" id="IPR011335">
    <property type="entry name" value="Restrct_endonuc-II-like"/>
</dbReference>
<dbReference type="OMA" id="RNELWEE"/>
<evidence type="ECO:0000313" key="4">
    <source>
        <dbReference type="Proteomes" id="UP000002009"/>
    </source>
</evidence>
<dbReference type="GO" id="GO:0006281">
    <property type="term" value="P:DNA repair"/>
    <property type="evidence" value="ECO:0007669"/>
    <property type="project" value="UniProtKB-ARBA"/>
</dbReference>